<proteinExistence type="predicted"/>
<organism evidence="1 2">
    <name type="scientific">Homarus americanus</name>
    <name type="common">American lobster</name>
    <dbReference type="NCBI Taxonomy" id="6706"/>
    <lineage>
        <taxon>Eukaryota</taxon>
        <taxon>Metazoa</taxon>
        <taxon>Ecdysozoa</taxon>
        <taxon>Arthropoda</taxon>
        <taxon>Crustacea</taxon>
        <taxon>Multicrustacea</taxon>
        <taxon>Malacostraca</taxon>
        <taxon>Eumalacostraca</taxon>
        <taxon>Eucarida</taxon>
        <taxon>Decapoda</taxon>
        <taxon>Pleocyemata</taxon>
        <taxon>Astacidea</taxon>
        <taxon>Nephropoidea</taxon>
        <taxon>Nephropidae</taxon>
        <taxon>Homarus</taxon>
    </lineage>
</organism>
<dbReference type="EMBL" id="JAHLQT010001931">
    <property type="protein sequence ID" value="KAG7177740.1"/>
    <property type="molecule type" value="Genomic_DNA"/>
</dbReference>
<gene>
    <name evidence="1" type="ORF">Hamer_G008410</name>
</gene>
<accession>A0A8J5NCD1</accession>
<protein>
    <submittedName>
        <fullName evidence="1">Uncharacterized protein</fullName>
    </submittedName>
</protein>
<name>A0A8J5NCD1_HOMAM</name>
<keyword evidence="2" id="KW-1185">Reference proteome</keyword>
<dbReference type="AlphaFoldDB" id="A0A8J5NCD1"/>
<dbReference type="Proteomes" id="UP000747542">
    <property type="component" value="Unassembled WGS sequence"/>
</dbReference>
<evidence type="ECO:0000313" key="1">
    <source>
        <dbReference type="EMBL" id="KAG7177740.1"/>
    </source>
</evidence>
<reference evidence="1" key="1">
    <citation type="journal article" date="2021" name="Sci. Adv.">
        <title>The American lobster genome reveals insights on longevity, neural, and immune adaptations.</title>
        <authorList>
            <person name="Polinski J.M."/>
            <person name="Zimin A.V."/>
            <person name="Clark K.F."/>
            <person name="Kohn A.B."/>
            <person name="Sadowski N."/>
            <person name="Timp W."/>
            <person name="Ptitsyn A."/>
            <person name="Khanna P."/>
            <person name="Romanova D.Y."/>
            <person name="Williams P."/>
            <person name="Greenwood S.J."/>
            <person name="Moroz L.L."/>
            <person name="Walt D.R."/>
            <person name="Bodnar A.G."/>
        </authorList>
    </citation>
    <scope>NUCLEOTIDE SEQUENCE</scope>
    <source>
        <strain evidence="1">GMGI-L3</strain>
    </source>
</reference>
<sequence>MQGTNPDIGVVGLCFFLVGRNLSTNKIARATRVHPNRSKAYQSRCHNLKVAGDAKTEDRQSEAASRVREARLSLADMQLKGRGSEDTSNYFLLGEEAAMINNVHQPLSHIVLGHGSVTTVTEKTLGLFHFEALEGCILLL</sequence>
<evidence type="ECO:0000313" key="2">
    <source>
        <dbReference type="Proteomes" id="UP000747542"/>
    </source>
</evidence>
<comment type="caution">
    <text evidence="1">The sequence shown here is derived from an EMBL/GenBank/DDBJ whole genome shotgun (WGS) entry which is preliminary data.</text>
</comment>